<name>A0ABU1NSZ2_9BACL</name>
<dbReference type="InterPro" id="IPR000014">
    <property type="entry name" value="PAS"/>
</dbReference>
<evidence type="ECO:0000256" key="7">
    <source>
        <dbReference type="ARBA" id="ARBA00022840"/>
    </source>
</evidence>
<dbReference type="SMART" id="SM00086">
    <property type="entry name" value="PAC"/>
    <property type="match status" value="2"/>
</dbReference>
<dbReference type="Pfam" id="PF00512">
    <property type="entry name" value="HisKA"/>
    <property type="match status" value="1"/>
</dbReference>
<reference evidence="12 13" key="1">
    <citation type="submission" date="2023-07" db="EMBL/GenBank/DDBJ databases">
        <title>Sorghum-associated microbial communities from plants grown in Nebraska, USA.</title>
        <authorList>
            <person name="Schachtman D."/>
        </authorList>
    </citation>
    <scope>NUCLEOTIDE SEQUENCE [LARGE SCALE GENOMIC DNA]</scope>
    <source>
        <strain evidence="12 13">CC258</strain>
    </source>
</reference>
<dbReference type="InterPro" id="IPR013655">
    <property type="entry name" value="PAS_fold_3"/>
</dbReference>
<dbReference type="Proteomes" id="UP001267290">
    <property type="component" value="Unassembled WGS sequence"/>
</dbReference>
<dbReference type="InterPro" id="IPR000700">
    <property type="entry name" value="PAS-assoc_C"/>
</dbReference>
<evidence type="ECO:0000256" key="5">
    <source>
        <dbReference type="ARBA" id="ARBA00022741"/>
    </source>
</evidence>
<dbReference type="InterPro" id="IPR013767">
    <property type="entry name" value="PAS_fold"/>
</dbReference>
<dbReference type="InterPro" id="IPR003661">
    <property type="entry name" value="HisK_dim/P_dom"/>
</dbReference>
<dbReference type="Gene3D" id="1.10.287.130">
    <property type="match status" value="1"/>
</dbReference>
<dbReference type="EC" id="2.7.13.3" evidence="2"/>
<dbReference type="Pfam" id="PF02518">
    <property type="entry name" value="HATPase_c"/>
    <property type="match status" value="1"/>
</dbReference>
<dbReference type="PROSITE" id="PS50113">
    <property type="entry name" value="PAC"/>
    <property type="match status" value="2"/>
</dbReference>
<feature type="domain" description="Histidine kinase" evidence="9">
    <location>
        <begin position="273"/>
        <end position="478"/>
    </location>
</feature>
<evidence type="ECO:0000313" key="13">
    <source>
        <dbReference type="Proteomes" id="UP001267290"/>
    </source>
</evidence>
<dbReference type="SMART" id="SM00388">
    <property type="entry name" value="HisKA"/>
    <property type="match status" value="1"/>
</dbReference>
<evidence type="ECO:0000256" key="8">
    <source>
        <dbReference type="ARBA" id="ARBA00023012"/>
    </source>
</evidence>
<dbReference type="InterPro" id="IPR001610">
    <property type="entry name" value="PAC"/>
</dbReference>
<evidence type="ECO:0000256" key="4">
    <source>
        <dbReference type="ARBA" id="ARBA00022679"/>
    </source>
</evidence>
<dbReference type="Gene3D" id="3.30.450.20">
    <property type="entry name" value="PAS domain"/>
    <property type="match status" value="2"/>
</dbReference>
<dbReference type="SUPFAM" id="SSF55874">
    <property type="entry name" value="ATPase domain of HSP90 chaperone/DNA topoisomerase II/histidine kinase"/>
    <property type="match status" value="1"/>
</dbReference>
<dbReference type="InterPro" id="IPR036890">
    <property type="entry name" value="HATPase_C_sf"/>
</dbReference>
<sequence length="482" mass="54485">MLSQFNDHSLLLRSFEKSPIGVAFISLDGSLFKVNSSFCQMLGYSESELVELGVAAVTHPEDLQADLALWYKVVQGEIDGYQLEKRYIHKSGAIVWGLLNVTLVRNQEELTGSDISICQIVDITKQKNNEEEYKKIEELHKLISDHSQDVILRLTPDGIISYVSPAVRNQLGYEPDELIGTSAYDYWHQDDMNSNLLKNGYANNADSRIYVYRVRHKNGQYIWQEAHSKRIRNAAGELQHVISMGRDITERMQSEELIRRSEKLSLVGELAAGIAHEIRNPLTSLRGFMQLYVKEDIDGTNNLRNEVMLSEIDRINEIVSELLVLAKPSNEAYELRNVVHELIHVITLFEGQANLYNVQIKKDFDTELSLIQCQRSINQVFVNILKNAIESMPKGGEVVIQTEQINGKIHIRIQDSGYGIPQSEINKIGSPFFTTKETGTGLGLMVSMRIIQNHKGTIRIESEVGKGTMVEVILPIVTLSES</sequence>
<keyword evidence="13" id="KW-1185">Reference proteome</keyword>
<dbReference type="SUPFAM" id="SSF55785">
    <property type="entry name" value="PYP-like sensor domain (PAS domain)"/>
    <property type="match status" value="2"/>
</dbReference>
<evidence type="ECO:0000259" key="9">
    <source>
        <dbReference type="PROSITE" id="PS50109"/>
    </source>
</evidence>
<organism evidence="12 13">
    <name type="scientific">Paenibacillus qinlingensis</name>
    <dbReference type="NCBI Taxonomy" id="1837343"/>
    <lineage>
        <taxon>Bacteria</taxon>
        <taxon>Bacillati</taxon>
        <taxon>Bacillota</taxon>
        <taxon>Bacilli</taxon>
        <taxon>Bacillales</taxon>
        <taxon>Paenibacillaceae</taxon>
        <taxon>Paenibacillus</taxon>
    </lineage>
</organism>
<feature type="domain" description="PAC" evidence="11">
    <location>
        <begin position="81"/>
        <end position="135"/>
    </location>
</feature>
<keyword evidence="6 12" id="KW-0418">Kinase</keyword>
<comment type="caution">
    <text evidence="12">The sequence shown here is derived from an EMBL/GenBank/DDBJ whole genome shotgun (WGS) entry which is preliminary data.</text>
</comment>
<dbReference type="GO" id="GO:0004673">
    <property type="term" value="F:protein histidine kinase activity"/>
    <property type="evidence" value="ECO:0007669"/>
    <property type="project" value="UniProtKB-EC"/>
</dbReference>
<keyword evidence="5" id="KW-0547">Nucleotide-binding</keyword>
<dbReference type="InterPro" id="IPR004358">
    <property type="entry name" value="Sig_transdc_His_kin-like_C"/>
</dbReference>
<feature type="domain" description="PAC" evidence="11">
    <location>
        <begin position="208"/>
        <end position="260"/>
    </location>
</feature>
<dbReference type="NCBIfam" id="TIGR00229">
    <property type="entry name" value="sensory_box"/>
    <property type="match status" value="2"/>
</dbReference>
<dbReference type="InterPro" id="IPR005467">
    <property type="entry name" value="His_kinase_dom"/>
</dbReference>
<dbReference type="PANTHER" id="PTHR43065">
    <property type="entry name" value="SENSOR HISTIDINE KINASE"/>
    <property type="match status" value="1"/>
</dbReference>
<protein>
    <recommendedName>
        <fullName evidence="2">histidine kinase</fullName>
        <ecNumber evidence="2">2.7.13.3</ecNumber>
    </recommendedName>
</protein>
<dbReference type="InterPro" id="IPR003594">
    <property type="entry name" value="HATPase_dom"/>
</dbReference>
<feature type="domain" description="PAS" evidence="10">
    <location>
        <begin position="135"/>
        <end position="191"/>
    </location>
</feature>
<dbReference type="CDD" id="cd00130">
    <property type="entry name" value="PAS"/>
    <property type="match status" value="2"/>
</dbReference>
<dbReference type="InterPro" id="IPR036097">
    <property type="entry name" value="HisK_dim/P_sf"/>
</dbReference>
<keyword evidence="4 12" id="KW-0808">Transferase</keyword>
<keyword evidence="8" id="KW-0902">Two-component regulatory system</keyword>
<evidence type="ECO:0000256" key="1">
    <source>
        <dbReference type="ARBA" id="ARBA00000085"/>
    </source>
</evidence>
<evidence type="ECO:0000256" key="3">
    <source>
        <dbReference type="ARBA" id="ARBA00022553"/>
    </source>
</evidence>
<dbReference type="PANTHER" id="PTHR43065:SF34">
    <property type="entry name" value="SPORULATION KINASE A"/>
    <property type="match status" value="1"/>
</dbReference>
<dbReference type="PRINTS" id="PR00344">
    <property type="entry name" value="BCTRLSENSOR"/>
</dbReference>
<dbReference type="Pfam" id="PF08447">
    <property type="entry name" value="PAS_3"/>
    <property type="match status" value="1"/>
</dbReference>
<dbReference type="CDD" id="cd00082">
    <property type="entry name" value="HisKA"/>
    <property type="match status" value="1"/>
</dbReference>
<evidence type="ECO:0000259" key="10">
    <source>
        <dbReference type="PROSITE" id="PS50112"/>
    </source>
</evidence>
<feature type="domain" description="PAS" evidence="10">
    <location>
        <begin position="7"/>
        <end position="77"/>
    </location>
</feature>
<dbReference type="EMBL" id="JAVDSB010000002">
    <property type="protein sequence ID" value="MDR6550600.1"/>
    <property type="molecule type" value="Genomic_DNA"/>
</dbReference>
<keyword evidence="7" id="KW-0067">ATP-binding</keyword>
<dbReference type="Pfam" id="PF00989">
    <property type="entry name" value="PAS"/>
    <property type="match status" value="1"/>
</dbReference>
<keyword evidence="3" id="KW-0597">Phosphoprotein</keyword>
<proteinExistence type="predicted"/>
<evidence type="ECO:0000256" key="6">
    <source>
        <dbReference type="ARBA" id="ARBA00022777"/>
    </source>
</evidence>
<evidence type="ECO:0000256" key="2">
    <source>
        <dbReference type="ARBA" id="ARBA00012438"/>
    </source>
</evidence>
<evidence type="ECO:0000313" key="12">
    <source>
        <dbReference type="EMBL" id="MDR6550600.1"/>
    </source>
</evidence>
<dbReference type="PROSITE" id="PS50109">
    <property type="entry name" value="HIS_KIN"/>
    <property type="match status" value="1"/>
</dbReference>
<gene>
    <name evidence="12" type="ORF">J2736_001787</name>
</gene>
<comment type="catalytic activity">
    <reaction evidence="1">
        <text>ATP + protein L-histidine = ADP + protein N-phospho-L-histidine.</text>
        <dbReference type="EC" id="2.7.13.3"/>
    </reaction>
</comment>
<evidence type="ECO:0000259" key="11">
    <source>
        <dbReference type="PROSITE" id="PS50113"/>
    </source>
</evidence>
<dbReference type="InterPro" id="IPR035965">
    <property type="entry name" value="PAS-like_dom_sf"/>
</dbReference>
<dbReference type="SMART" id="SM00387">
    <property type="entry name" value="HATPase_c"/>
    <property type="match status" value="1"/>
</dbReference>
<dbReference type="SMART" id="SM00091">
    <property type="entry name" value="PAS"/>
    <property type="match status" value="2"/>
</dbReference>
<dbReference type="Gene3D" id="3.30.565.10">
    <property type="entry name" value="Histidine kinase-like ATPase, C-terminal domain"/>
    <property type="match status" value="1"/>
</dbReference>
<dbReference type="RefSeq" id="WP_310225560.1">
    <property type="nucleotide sequence ID" value="NZ_JAVDSB010000002.1"/>
</dbReference>
<dbReference type="SUPFAM" id="SSF47384">
    <property type="entry name" value="Homodimeric domain of signal transducing histidine kinase"/>
    <property type="match status" value="1"/>
</dbReference>
<dbReference type="PROSITE" id="PS50112">
    <property type="entry name" value="PAS"/>
    <property type="match status" value="2"/>
</dbReference>
<accession>A0ABU1NSZ2</accession>